<dbReference type="EMBL" id="BARV01015407">
    <property type="protein sequence ID" value="GAI30331.1"/>
    <property type="molecule type" value="Genomic_DNA"/>
</dbReference>
<dbReference type="AlphaFoldDB" id="X1NJD3"/>
<dbReference type="SUPFAM" id="SSF48310">
    <property type="entry name" value="Aldehyde ferredoxin oxidoreductase, C-terminal domains"/>
    <property type="match status" value="1"/>
</dbReference>
<sequence length="123" mass="13840">LAVKISALCDEYGIDQVEMAQVIGFTMECFDKGILTKEDTDGLRVEWGDAAASIKLTEMTAYREGFGDVFAEGVKRASEKIGSGKRRRLLRVRKGLMYDSKAVDEYKFKISLKLERSCLLNFV</sequence>
<gene>
    <name evidence="2" type="ORF">S06H3_26630</name>
</gene>
<protein>
    <recommendedName>
        <fullName evidence="1">Aldehyde ferredoxin oxidoreductase C-terminal domain-containing protein</fullName>
    </recommendedName>
</protein>
<name>X1NJD3_9ZZZZ</name>
<dbReference type="PANTHER" id="PTHR30038">
    <property type="entry name" value="ALDEHYDE FERREDOXIN OXIDOREDUCTASE"/>
    <property type="match status" value="1"/>
</dbReference>
<dbReference type="PANTHER" id="PTHR30038:SF0">
    <property type="entry name" value="TUNGSTEN-CONTAINING ALDEHYDE FERREDOXIN OXIDOREDUCTASE"/>
    <property type="match status" value="1"/>
</dbReference>
<comment type="caution">
    <text evidence="2">The sequence shown here is derived from an EMBL/GenBank/DDBJ whole genome shotgun (WGS) entry which is preliminary data.</text>
</comment>
<dbReference type="GO" id="GO:0016625">
    <property type="term" value="F:oxidoreductase activity, acting on the aldehyde or oxo group of donors, iron-sulfur protein as acceptor"/>
    <property type="evidence" value="ECO:0007669"/>
    <property type="project" value="InterPro"/>
</dbReference>
<dbReference type="InterPro" id="IPR001203">
    <property type="entry name" value="OxRdtase_Ald_Fedxn_C"/>
</dbReference>
<dbReference type="Pfam" id="PF01314">
    <property type="entry name" value="AFOR_C"/>
    <property type="match status" value="1"/>
</dbReference>
<evidence type="ECO:0000313" key="2">
    <source>
        <dbReference type="EMBL" id="GAI30331.1"/>
    </source>
</evidence>
<accession>X1NJD3</accession>
<dbReference type="Gene3D" id="1.10.569.10">
    <property type="entry name" value="Aldehyde Ferredoxin Oxidoreductase Protein, subunit A, domain 2"/>
    <property type="match status" value="1"/>
</dbReference>
<dbReference type="InterPro" id="IPR036021">
    <property type="entry name" value="Tungsten_al_ferr_oxy-like_C"/>
</dbReference>
<dbReference type="GO" id="GO:0009055">
    <property type="term" value="F:electron transfer activity"/>
    <property type="evidence" value="ECO:0007669"/>
    <property type="project" value="InterPro"/>
</dbReference>
<dbReference type="InterPro" id="IPR013984">
    <property type="entry name" value="Ald_Fedxn_OxRdtase_dom2"/>
</dbReference>
<dbReference type="GO" id="GO:0051536">
    <property type="term" value="F:iron-sulfur cluster binding"/>
    <property type="evidence" value="ECO:0007669"/>
    <property type="project" value="InterPro"/>
</dbReference>
<feature type="domain" description="Aldehyde ferredoxin oxidoreductase C-terminal" evidence="1">
    <location>
        <begin position="3"/>
        <end position="101"/>
    </location>
</feature>
<proteinExistence type="predicted"/>
<organism evidence="2">
    <name type="scientific">marine sediment metagenome</name>
    <dbReference type="NCBI Taxonomy" id="412755"/>
    <lineage>
        <taxon>unclassified sequences</taxon>
        <taxon>metagenomes</taxon>
        <taxon>ecological metagenomes</taxon>
    </lineage>
</organism>
<evidence type="ECO:0000259" key="1">
    <source>
        <dbReference type="Pfam" id="PF01314"/>
    </source>
</evidence>
<dbReference type="InterPro" id="IPR051919">
    <property type="entry name" value="W-dependent_AOR"/>
</dbReference>
<feature type="non-terminal residue" evidence="2">
    <location>
        <position position="1"/>
    </location>
</feature>
<reference evidence="2" key="1">
    <citation type="journal article" date="2014" name="Front. Microbiol.">
        <title>High frequency of phylogenetically diverse reductive dehalogenase-homologous genes in deep subseafloor sedimentary metagenomes.</title>
        <authorList>
            <person name="Kawai M."/>
            <person name="Futagami T."/>
            <person name="Toyoda A."/>
            <person name="Takaki Y."/>
            <person name="Nishi S."/>
            <person name="Hori S."/>
            <person name="Arai W."/>
            <person name="Tsubouchi T."/>
            <person name="Morono Y."/>
            <person name="Uchiyama I."/>
            <person name="Ito T."/>
            <person name="Fujiyama A."/>
            <person name="Inagaki F."/>
            <person name="Takami H."/>
        </authorList>
    </citation>
    <scope>NUCLEOTIDE SEQUENCE</scope>
    <source>
        <strain evidence="2">Expedition CK06-06</strain>
    </source>
</reference>